<reference evidence="2 3" key="1">
    <citation type="journal article" date="2019" name="Sci. Data">
        <title>Hybrid genome assembly and annotation of Danionella translucida.</title>
        <authorList>
            <person name="Kadobianskyi M."/>
            <person name="Schulze L."/>
            <person name="Schuelke M."/>
            <person name="Judkewitz B."/>
        </authorList>
    </citation>
    <scope>NUCLEOTIDE SEQUENCE [LARGE SCALE GENOMIC DNA]</scope>
    <source>
        <strain evidence="2 3">Bolton</strain>
    </source>
</reference>
<feature type="domain" description="MAGE" evidence="1">
    <location>
        <begin position="66"/>
        <end position="250"/>
    </location>
</feature>
<accession>A0A553N2T7</accession>
<dbReference type="AlphaFoldDB" id="A0A553N2T7"/>
<dbReference type="Pfam" id="PF01454">
    <property type="entry name" value="MAGE"/>
    <property type="match status" value="1"/>
</dbReference>
<keyword evidence="3" id="KW-1185">Reference proteome</keyword>
<dbReference type="OrthoDB" id="205198at2759"/>
<dbReference type="SMART" id="SM01373">
    <property type="entry name" value="MAGE"/>
    <property type="match status" value="1"/>
</dbReference>
<dbReference type="Gene3D" id="1.10.10.1200">
    <property type="entry name" value="MAGE homology domain, winged helix WH1 motif"/>
    <property type="match status" value="1"/>
</dbReference>
<protein>
    <recommendedName>
        <fullName evidence="1">MAGE domain-containing protein</fullName>
    </recommendedName>
</protein>
<organism evidence="2 3">
    <name type="scientific">Danionella cerebrum</name>
    <dbReference type="NCBI Taxonomy" id="2873325"/>
    <lineage>
        <taxon>Eukaryota</taxon>
        <taxon>Metazoa</taxon>
        <taxon>Chordata</taxon>
        <taxon>Craniata</taxon>
        <taxon>Vertebrata</taxon>
        <taxon>Euteleostomi</taxon>
        <taxon>Actinopterygii</taxon>
        <taxon>Neopterygii</taxon>
        <taxon>Teleostei</taxon>
        <taxon>Ostariophysi</taxon>
        <taxon>Cypriniformes</taxon>
        <taxon>Danionidae</taxon>
        <taxon>Danioninae</taxon>
        <taxon>Danionella</taxon>
    </lineage>
</organism>
<dbReference type="PANTHER" id="PTHR11736:SF14">
    <property type="entry name" value="NSE3 HOMOLOG, SMC5-SMC6 COMPLEX COMPONENT"/>
    <property type="match status" value="1"/>
</dbReference>
<comment type="caution">
    <text evidence="2">The sequence shown here is derived from an EMBL/GenBank/DDBJ whole genome shotgun (WGS) entry which is preliminary data.</text>
</comment>
<dbReference type="GO" id="GO:0005634">
    <property type="term" value="C:nucleus"/>
    <property type="evidence" value="ECO:0007669"/>
    <property type="project" value="TreeGrafter"/>
</dbReference>
<dbReference type="Proteomes" id="UP000316079">
    <property type="component" value="Unassembled WGS sequence"/>
</dbReference>
<dbReference type="Gene3D" id="1.10.10.1210">
    <property type="entry name" value="MAGE homology domain, winged helix WH2 motif"/>
    <property type="match status" value="1"/>
</dbReference>
<dbReference type="EMBL" id="SRMA01027105">
    <property type="protein sequence ID" value="TRY59751.1"/>
    <property type="molecule type" value="Genomic_DNA"/>
</dbReference>
<dbReference type="STRING" id="623744.A0A553N2T7"/>
<dbReference type="PROSITE" id="PS50838">
    <property type="entry name" value="MAGE"/>
    <property type="match status" value="1"/>
</dbReference>
<evidence type="ECO:0000313" key="2">
    <source>
        <dbReference type="EMBL" id="TRY59751.1"/>
    </source>
</evidence>
<dbReference type="FunFam" id="1.10.10.1210:FF:000001">
    <property type="entry name" value="melanoma-associated antigen D1"/>
    <property type="match status" value="1"/>
</dbReference>
<dbReference type="PANTHER" id="PTHR11736">
    <property type="entry name" value="MELANOMA-ASSOCIATED ANTIGEN MAGE ANTIGEN"/>
    <property type="match status" value="1"/>
</dbReference>
<sequence>MSSHNVTLEGVQDTSGMSVRKKRAAVSCRSSAEGTLQDSGDEDTTFSQVTSTQAQRARENFTVEQMDHKAAEVVQFILIKDQKKLPVRRADIVKHVMKEYKLIYGDVMSRVCRVFEQVFGFKLVEIDPKQHVYVLVNKLEPLPSAELSACCGDPKTGLLFVLLAVVFMKGGVVKESLAWSTLKKLRLDPGAKHEEFGDVKKVVTEEFVRQKYLEYTKVPHTEPVEYELRWGPRAEKEVSKLKLIEFVAEVCFLFSSWPTPVRAPMSRASEGCFTCEVPQGSLPGPLLFINDCFPRSAVRIPTQEQQNVCAARSVPRSVKTPLLFERDPRSWTQQFRVASEVGTSSQGT</sequence>
<evidence type="ECO:0000313" key="3">
    <source>
        <dbReference type="Proteomes" id="UP000316079"/>
    </source>
</evidence>
<dbReference type="InterPro" id="IPR041899">
    <property type="entry name" value="MAGE_WH2"/>
</dbReference>
<dbReference type="InterPro" id="IPR041898">
    <property type="entry name" value="MAGE_WH1"/>
</dbReference>
<evidence type="ECO:0000259" key="1">
    <source>
        <dbReference type="PROSITE" id="PS50838"/>
    </source>
</evidence>
<dbReference type="InterPro" id="IPR037445">
    <property type="entry name" value="MAGE"/>
</dbReference>
<dbReference type="InterPro" id="IPR002190">
    <property type="entry name" value="MHD_dom"/>
</dbReference>
<name>A0A553N2T7_9TELE</name>
<proteinExistence type="predicted"/>
<gene>
    <name evidence="2" type="ORF">DNTS_017288</name>
</gene>